<evidence type="ECO:0000313" key="12">
    <source>
        <dbReference type="Proteomes" id="UP000075884"/>
    </source>
</evidence>
<comment type="similarity">
    <text evidence="8">Belongs to the nanos family.</text>
</comment>
<dbReference type="AlphaFoldDB" id="A0A182NM66"/>
<evidence type="ECO:0000259" key="10">
    <source>
        <dbReference type="PROSITE" id="PS51522"/>
    </source>
</evidence>
<evidence type="ECO:0000256" key="4">
    <source>
        <dbReference type="ARBA" id="ARBA00022771"/>
    </source>
</evidence>
<dbReference type="VEuPathDB" id="VectorBase:ADIR008748"/>
<keyword evidence="4 8" id="KW-0863">Zinc-finger</keyword>
<keyword evidence="7 8" id="KW-0694">RNA-binding</keyword>
<evidence type="ECO:0000256" key="6">
    <source>
        <dbReference type="ARBA" id="ARBA00022845"/>
    </source>
</evidence>
<evidence type="ECO:0000256" key="2">
    <source>
        <dbReference type="ARBA" id="ARBA00022490"/>
    </source>
</evidence>
<dbReference type="Proteomes" id="UP000075884">
    <property type="component" value="Unassembled WGS sequence"/>
</dbReference>
<keyword evidence="2" id="KW-0963">Cytoplasm</keyword>
<dbReference type="InterPro" id="IPR008705">
    <property type="entry name" value="Nanos/Xcar2"/>
</dbReference>
<dbReference type="InterPro" id="IPR024161">
    <property type="entry name" value="Znf_nanos-typ"/>
</dbReference>
<name>A0A182NM66_9DIPT</name>
<evidence type="ECO:0000256" key="3">
    <source>
        <dbReference type="ARBA" id="ARBA00022723"/>
    </source>
</evidence>
<keyword evidence="6 8" id="KW-0810">Translation regulation</keyword>
<protein>
    <recommendedName>
        <fullName evidence="10">Nanos-type domain-containing protein</fullName>
    </recommendedName>
</protein>
<organism evidence="11 12">
    <name type="scientific">Anopheles dirus</name>
    <dbReference type="NCBI Taxonomy" id="7168"/>
    <lineage>
        <taxon>Eukaryota</taxon>
        <taxon>Metazoa</taxon>
        <taxon>Ecdysozoa</taxon>
        <taxon>Arthropoda</taxon>
        <taxon>Hexapoda</taxon>
        <taxon>Insecta</taxon>
        <taxon>Pterygota</taxon>
        <taxon>Neoptera</taxon>
        <taxon>Endopterygota</taxon>
        <taxon>Diptera</taxon>
        <taxon>Nematocera</taxon>
        <taxon>Culicoidea</taxon>
        <taxon>Culicidae</taxon>
        <taxon>Anophelinae</taxon>
        <taxon>Anopheles</taxon>
    </lineage>
</organism>
<dbReference type="Gene3D" id="4.10.60.30">
    <property type="entry name" value="Nanos, RNA-binding domain"/>
    <property type="match status" value="1"/>
</dbReference>
<evidence type="ECO:0000256" key="5">
    <source>
        <dbReference type="ARBA" id="ARBA00022833"/>
    </source>
</evidence>
<reference evidence="12" key="1">
    <citation type="submission" date="2013-03" db="EMBL/GenBank/DDBJ databases">
        <title>The Genome Sequence of Anopheles dirus WRAIR2.</title>
        <authorList>
            <consortium name="The Broad Institute Genomics Platform"/>
            <person name="Neafsey D.E."/>
            <person name="Walton C."/>
            <person name="Walker B."/>
            <person name="Young S.K."/>
            <person name="Zeng Q."/>
            <person name="Gargeya S."/>
            <person name="Fitzgerald M."/>
            <person name="Haas B."/>
            <person name="Abouelleil A."/>
            <person name="Allen A.W."/>
            <person name="Alvarado L."/>
            <person name="Arachchi H.M."/>
            <person name="Berlin A.M."/>
            <person name="Chapman S.B."/>
            <person name="Gainer-Dewar J."/>
            <person name="Goldberg J."/>
            <person name="Griggs A."/>
            <person name="Gujja S."/>
            <person name="Hansen M."/>
            <person name="Howarth C."/>
            <person name="Imamovic A."/>
            <person name="Ireland A."/>
            <person name="Larimer J."/>
            <person name="McCowan C."/>
            <person name="Murphy C."/>
            <person name="Pearson M."/>
            <person name="Poon T.W."/>
            <person name="Priest M."/>
            <person name="Roberts A."/>
            <person name="Saif S."/>
            <person name="Shea T."/>
            <person name="Sisk P."/>
            <person name="Sykes S."/>
            <person name="Wortman J."/>
            <person name="Nusbaum C."/>
            <person name="Birren B."/>
        </authorList>
    </citation>
    <scope>NUCLEOTIDE SEQUENCE [LARGE SCALE GENOMIC DNA]</scope>
    <source>
        <strain evidence="12">WRAIR2</strain>
    </source>
</reference>
<evidence type="ECO:0000256" key="8">
    <source>
        <dbReference type="PROSITE-ProRule" id="PRU00855"/>
    </source>
</evidence>
<feature type="region of interest" description="Disordered" evidence="9">
    <location>
        <begin position="154"/>
        <end position="179"/>
    </location>
</feature>
<dbReference type="GO" id="GO:0006417">
    <property type="term" value="P:regulation of translation"/>
    <property type="evidence" value="ECO:0007669"/>
    <property type="project" value="UniProtKB-UniRule"/>
</dbReference>
<comment type="subcellular location">
    <subcellularLocation>
        <location evidence="1">Cytoplasm</location>
    </subcellularLocation>
</comment>
<sequence length="283" mass="32013">MEQYAENNEMEHTFSMQEDVHSSYTSFQSMDEYDKALFKNYPLLLPFVDGTNSYRLDIQTLREHAIQCYTGADDFATNGTIVAVDDPIWVEDPPITVKIEEPFHQATASAASQQTGDTMVHYTMAVIAIDQNSNEQTTFYRSWSEASATGNNSTMSLLDISNLPRQPQRRRSRQKNSKRSSYPEHCVFCLNNGKCTRVYKSHRCRNENGDVTCPFLKCYVCPHCGATGSQAHTPKYCPMKPIITPEDCLEIERRLRASFRKAGDASMTASASSVESITPRIRL</sequence>
<reference evidence="11" key="2">
    <citation type="submission" date="2020-05" db="UniProtKB">
        <authorList>
            <consortium name="EnsemblMetazoa"/>
        </authorList>
    </citation>
    <scope>IDENTIFICATION</scope>
    <source>
        <strain evidence="11">WRAIR2</strain>
    </source>
</reference>
<keyword evidence="5" id="KW-0862">Zinc</keyword>
<dbReference type="PANTHER" id="PTHR12887">
    <property type="entry name" value="NANOS PROTEIN"/>
    <property type="match status" value="1"/>
</dbReference>
<dbReference type="GO" id="GO:0003723">
    <property type="term" value="F:RNA binding"/>
    <property type="evidence" value="ECO:0007669"/>
    <property type="project" value="UniProtKB-UniRule"/>
</dbReference>
<evidence type="ECO:0000256" key="7">
    <source>
        <dbReference type="ARBA" id="ARBA00022884"/>
    </source>
</evidence>
<accession>A0A182NM66</accession>
<dbReference type="STRING" id="7168.A0A182NM66"/>
<dbReference type="GO" id="GO:0008270">
    <property type="term" value="F:zinc ion binding"/>
    <property type="evidence" value="ECO:0007669"/>
    <property type="project" value="UniProtKB-KW"/>
</dbReference>
<dbReference type="PROSITE" id="PS51522">
    <property type="entry name" value="ZF_NANOS"/>
    <property type="match status" value="1"/>
</dbReference>
<dbReference type="GO" id="GO:0005737">
    <property type="term" value="C:cytoplasm"/>
    <property type="evidence" value="ECO:0007669"/>
    <property type="project" value="UniProtKB-SubCell"/>
</dbReference>
<evidence type="ECO:0000256" key="9">
    <source>
        <dbReference type="SAM" id="MobiDB-lite"/>
    </source>
</evidence>
<feature type="compositionally biased region" description="Basic residues" evidence="9">
    <location>
        <begin position="167"/>
        <end position="178"/>
    </location>
</feature>
<dbReference type="InterPro" id="IPR038129">
    <property type="entry name" value="Nanos_sf"/>
</dbReference>
<dbReference type="Pfam" id="PF05741">
    <property type="entry name" value="zf-nanos"/>
    <property type="match status" value="1"/>
</dbReference>
<keyword evidence="12" id="KW-1185">Reference proteome</keyword>
<feature type="domain" description="Nanos-type" evidence="10">
    <location>
        <begin position="185"/>
        <end position="239"/>
    </location>
</feature>
<proteinExistence type="inferred from homology"/>
<evidence type="ECO:0000256" key="1">
    <source>
        <dbReference type="ARBA" id="ARBA00004496"/>
    </source>
</evidence>
<evidence type="ECO:0000313" key="11">
    <source>
        <dbReference type="EnsemblMetazoa" id="ADIR008748-PA"/>
    </source>
</evidence>
<keyword evidence="3" id="KW-0479">Metal-binding</keyword>
<dbReference type="EnsemblMetazoa" id="ADIR008748-RA">
    <property type="protein sequence ID" value="ADIR008748-PA"/>
    <property type="gene ID" value="ADIR008748"/>
</dbReference>